<dbReference type="InterPro" id="IPR039702">
    <property type="entry name" value="FPS1-like"/>
</dbReference>
<comment type="caution">
    <text evidence="7">The sequence shown here is derived from an EMBL/GenBank/DDBJ whole genome shotgun (WGS) entry which is preliminary data.</text>
</comment>
<evidence type="ECO:0000313" key="7">
    <source>
        <dbReference type="EMBL" id="KAK4881937.1"/>
    </source>
</evidence>
<dbReference type="GO" id="GO:0004337">
    <property type="term" value="F:(2E,6E)-farnesyl diphosphate synthase activity"/>
    <property type="evidence" value="ECO:0007669"/>
    <property type="project" value="TreeGrafter"/>
</dbReference>
<reference evidence="8" key="1">
    <citation type="submission" date="2023-01" db="EMBL/GenBank/DDBJ databases">
        <title>Key to firefly adult light organ development and bioluminescence: homeobox transcription factors regulate luciferase expression and transportation to peroxisome.</title>
        <authorList>
            <person name="Fu X."/>
        </authorList>
    </citation>
    <scope>NUCLEOTIDE SEQUENCE [LARGE SCALE GENOMIC DNA]</scope>
</reference>
<dbReference type="GO" id="GO:0046872">
    <property type="term" value="F:metal ion binding"/>
    <property type="evidence" value="ECO:0007669"/>
    <property type="project" value="UniProtKB-KW"/>
</dbReference>
<evidence type="ECO:0000256" key="3">
    <source>
        <dbReference type="ARBA" id="ARBA00022723"/>
    </source>
</evidence>
<dbReference type="EMBL" id="JARPUR010000002">
    <property type="protein sequence ID" value="KAK4881937.1"/>
    <property type="molecule type" value="Genomic_DNA"/>
</dbReference>
<keyword evidence="8" id="KW-1185">Reference proteome</keyword>
<dbReference type="Gene3D" id="1.10.600.10">
    <property type="entry name" value="Farnesyl Diphosphate Synthase"/>
    <property type="match status" value="1"/>
</dbReference>
<name>A0AAN7PBP5_9COLE</name>
<dbReference type="InterPro" id="IPR008949">
    <property type="entry name" value="Isoprenoid_synthase_dom_sf"/>
</dbReference>
<comment type="pathway">
    <text evidence="5">Pheromone biosynthesis.</text>
</comment>
<dbReference type="PANTHER" id="PTHR11525:SF0">
    <property type="entry name" value="FARNESYL PYROPHOSPHATE SYNTHASE"/>
    <property type="match status" value="1"/>
</dbReference>
<dbReference type="GO" id="GO:0042811">
    <property type="term" value="P:pheromone biosynthetic process"/>
    <property type="evidence" value="ECO:0007669"/>
    <property type="project" value="UniProtKB-ARBA"/>
</dbReference>
<keyword evidence="4" id="KW-0460">Magnesium</keyword>
<keyword evidence="3" id="KW-0479">Metal-binding</keyword>
<dbReference type="GO" id="GO:0004161">
    <property type="term" value="F:dimethylallyltranstransferase activity"/>
    <property type="evidence" value="ECO:0007669"/>
    <property type="project" value="TreeGrafter"/>
</dbReference>
<evidence type="ECO:0000256" key="5">
    <source>
        <dbReference type="ARBA" id="ARBA00033740"/>
    </source>
</evidence>
<evidence type="ECO:0008006" key="9">
    <source>
        <dbReference type="Google" id="ProtNLM"/>
    </source>
</evidence>
<dbReference type="CDD" id="cd00867">
    <property type="entry name" value="Trans_IPPS"/>
    <property type="match status" value="1"/>
</dbReference>
<comment type="similarity">
    <text evidence="6">Belongs to the FPP/GGPP synthase family.</text>
</comment>
<dbReference type="SUPFAM" id="SSF48576">
    <property type="entry name" value="Terpenoid synthases"/>
    <property type="match status" value="1"/>
</dbReference>
<protein>
    <recommendedName>
        <fullName evidence="9">Terpene synthase</fullName>
    </recommendedName>
</protein>
<dbReference type="GO" id="GO:0045337">
    <property type="term" value="P:farnesyl diphosphate biosynthetic process"/>
    <property type="evidence" value="ECO:0007669"/>
    <property type="project" value="TreeGrafter"/>
</dbReference>
<proteinExistence type="inferred from homology"/>
<keyword evidence="2 6" id="KW-0808">Transferase</keyword>
<comment type="cofactor">
    <cofactor evidence="1">
        <name>Mg(2+)</name>
        <dbReference type="ChEBI" id="CHEBI:18420"/>
    </cofactor>
</comment>
<evidence type="ECO:0000256" key="2">
    <source>
        <dbReference type="ARBA" id="ARBA00022679"/>
    </source>
</evidence>
<sequence>MIRNTILRTIVTSKNVNNIFQCKHLSYHNQKSVLLKRKDTKNPREGFESLYPSLISFMSENEDYKPVYERFLRSVEYNVFNRDYYNCFPAIDIYARLVPNEIHTDDTVRLAHTLDWILELLSTACLMIDDELDQSESRYYRKCWYTLPEIGSTSQCDTKMLEMVAYLLLKKHFSHMPCYKAILDKLTYTYYITAMGQASDVYTGENYNNNRKLSDHNIKAFNKMVYFKTYFFACRLTEYIVMDFLNYNYSTYNGIIDRFFVIHSRWQQIQNDIWDFFAKGKYRLGDKTDIVKGKLTWLIVTAQQYANPTQLKLLQDHYGKDNKESYETVQNIYLDIDLMKKYIDLKSHRIKEMAAGIEKIPNQAIKDSLYHIIDVTDKRDAVVISNMYAPRNDVNVHSMG</sequence>
<dbReference type="Pfam" id="PF00348">
    <property type="entry name" value="polyprenyl_synt"/>
    <property type="match status" value="1"/>
</dbReference>
<evidence type="ECO:0000313" key="8">
    <source>
        <dbReference type="Proteomes" id="UP001353858"/>
    </source>
</evidence>
<dbReference type="GO" id="GO:0005737">
    <property type="term" value="C:cytoplasm"/>
    <property type="evidence" value="ECO:0007669"/>
    <property type="project" value="TreeGrafter"/>
</dbReference>
<evidence type="ECO:0000256" key="4">
    <source>
        <dbReference type="ARBA" id="ARBA00022842"/>
    </source>
</evidence>
<gene>
    <name evidence="7" type="ORF">RN001_005256</name>
</gene>
<evidence type="ECO:0000256" key="1">
    <source>
        <dbReference type="ARBA" id="ARBA00001946"/>
    </source>
</evidence>
<dbReference type="PANTHER" id="PTHR11525">
    <property type="entry name" value="FARNESYL-PYROPHOSPHATE SYNTHETASE"/>
    <property type="match status" value="1"/>
</dbReference>
<evidence type="ECO:0000256" key="6">
    <source>
        <dbReference type="RuleBase" id="RU004466"/>
    </source>
</evidence>
<accession>A0AAN7PBP5</accession>
<dbReference type="InterPro" id="IPR000092">
    <property type="entry name" value="Polyprenyl_synt"/>
</dbReference>
<dbReference type="Proteomes" id="UP001353858">
    <property type="component" value="Unassembled WGS sequence"/>
</dbReference>
<organism evidence="7 8">
    <name type="scientific">Aquatica leii</name>
    <dbReference type="NCBI Taxonomy" id="1421715"/>
    <lineage>
        <taxon>Eukaryota</taxon>
        <taxon>Metazoa</taxon>
        <taxon>Ecdysozoa</taxon>
        <taxon>Arthropoda</taxon>
        <taxon>Hexapoda</taxon>
        <taxon>Insecta</taxon>
        <taxon>Pterygota</taxon>
        <taxon>Neoptera</taxon>
        <taxon>Endopterygota</taxon>
        <taxon>Coleoptera</taxon>
        <taxon>Polyphaga</taxon>
        <taxon>Elateriformia</taxon>
        <taxon>Elateroidea</taxon>
        <taxon>Lampyridae</taxon>
        <taxon>Luciolinae</taxon>
        <taxon>Aquatica</taxon>
    </lineage>
</organism>
<dbReference type="AlphaFoldDB" id="A0AAN7PBP5"/>